<sequence length="373" mass="41533">MNGIENALPVNADAIKKSKTLRGQPRQKLEELRGAIGNPKECSPLTDSYLPHATGRALDTPKTVQGCSTLPNNRHSKKGKQRWEIIIGHRTQCNPGPRPSEPHHTALCAIPKLVFGSIPAQHPDASKQSVSGHGEQYRGSRRAQKGVVSYNIWLHPLIEHATKEGQAISTQFWSIGSNKGLLAIARITVHDSTIGDERADVGARTTGEKQGPRKAQRGNWKNKQNAPKQQKLALWYYSSSDHRDVKSLQPRVPTANTIESQGHSPSASEFLHVPFPLATLASRAITFEGSLTNPTLPREEVVTVREPYNRAQPPFHPFSLYWVSSFLAELSLIISDSYYRIICAYNEKWLKSRGMRSAWTQEDHGVSRPNLAW</sequence>
<gene>
    <name evidence="2" type="ORF">CRG98_014647</name>
</gene>
<feature type="region of interest" description="Disordered" evidence="1">
    <location>
        <begin position="200"/>
        <end position="227"/>
    </location>
</feature>
<dbReference type="EMBL" id="PGOL01000785">
    <property type="protein sequence ID" value="PKI64953.1"/>
    <property type="molecule type" value="Genomic_DNA"/>
</dbReference>
<protein>
    <submittedName>
        <fullName evidence="2">Uncharacterized protein</fullName>
    </submittedName>
</protein>
<keyword evidence="3" id="KW-1185">Reference proteome</keyword>
<feature type="compositionally biased region" description="Basic and acidic residues" evidence="1">
    <location>
        <begin position="200"/>
        <end position="211"/>
    </location>
</feature>
<organism evidence="2 3">
    <name type="scientific">Punica granatum</name>
    <name type="common">Pomegranate</name>
    <dbReference type="NCBI Taxonomy" id="22663"/>
    <lineage>
        <taxon>Eukaryota</taxon>
        <taxon>Viridiplantae</taxon>
        <taxon>Streptophyta</taxon>
        <taxon>Embryophyta</taxon>
        <taxon>Tracheophyta</taxon>
        <taxon>Spermatophyta</taxon>
        <taxon>Magnoliopsida</taxon>
        <taxon>eudicotyledons</taxon>
        <taxon>Gunneridae</taxon>
        <taxon>Pentapetalae</taxon>
        <taxon>rosids</taxon>
        <taxon>malvids</taxon>
        <taxon>Myrtales</taxon>
        <taxon>Lythraceae</taxon>
        <taxon>Punica</taxon>
    </lineage>
</organism>
<reference evidence="2 3" key="1">
    <citation type="submission" date="2017-11" db="EMBL/GenBank/DDBJ databases">
        <title>De-novo sequencing of pomegranate (Punica granatum L.) genome.</title>
        <authorList>
            <person name="Akparov Z."/>
            <person name="Amiraslanov A."/>
            <person name="Hajiyeva S."/>
            <person name="Abbasov M."/>
            <person name="Kaur K."/>
            <person name="Hamwieh A."/>
            <person name="Solovyev V."/>
            <person name="Salamov A."/>
            <person name="Braich B."/>
            <person name="Kosarev P."/>
            <person name="Mahmoud A."/>
            <person name="Hajiyev E."/>
            <person name="Babayeva S."/>
            <person name="Izzatullayeva V."/>
            <person name="Mammadov A."/>
            <person name="Mammadov A."/>
            <person name="Sharifova S."/>
            <person name="Ojaghi J."/>
            <person name="Eynullazada K."/>
            <person name="Bayramov B."/>
            <person name="Abdulazimova A."/>
            <person name="Shahmuradov I."/>
        </authorList>
    </citation>
    <scope>NUCLEOTIDE SEQUENCE [LARGE SCALE GENOMIC DNA]</scope>
    <source>
        <strain evidence="3">cv. AG2017</strain>
        <tissue evidence="2">Leaf</tissue>
    </source>
</reference>
<name>A0A2I0KA08_PUNGR</name>
<evidence type="ECO:0000313" key="2">
    <source>
        <dbReference type="EMBL" id="PKI64953.1"/>
    </source>
</evidence>
<comment type="caution">
    <text evidence="2">The sequence shown here is derived from an EMBL/GenBank/DDBJ whole genome shotgun (WGS) entry which is preliminary data.</text>
</comment>
<dbReference type="Proteomes" id="UP000233551">
    <property type="component" value="Unassembled WGS sequence"/>
</dbReference>
<dbReference type="AlphaFoldDB" id="A0A2I0KA08"/>
<evidence type="ECO:0000256" key="1">
    <source>
        <dbReference type="SAM" id="MobiDB-lite"/>
    </source>
</evidence>
<evidence type="ECO:0000313" key="3">
    <source>
        <dbReference type="Proteomes" id="UP000233551"/>
    </source>
</evidence>
<proteinExistence type="predicted"/>
<accession>A0A2I0KA08</accession>